<dbReference type="CDD" id="cd05233">
    <property type="entry name" value="SDR_c"/>
    <property type="match status" value="1"/>
</dbReference>
<evidence type="ECO:0000256" key="1">
    <source>
        <dbReference type="ARBA" id="ARBA00006484"/>
    </source>
</evidence>
<dbReference type="PANTHER" id="PTHR44196">
    <property type="entry name" value="DEHYDROGENASE/REDUCTASE SDR FAMILY MEMBER 7B"/>
    <property type="match status" value="1"/>
</dbReference>
<evidence type="ECO:0000313" key="6">
    <source>
        <dbReference type="Proteomes" id="UP001189792"/>
    </source>
</evidence>
<dbReference type="PRINTS" id="PR00080">
    <property type="entry name" value="SDRFAMILY"/>
</dbReference>
<dbReference type="Gene3D" id="3.40.50.720">
    <property type="entry name" value="NAD(P)-binding Rossmann-like Domain"/>
    <property type="match status" value="1"/>
</dbReference>
<keyword evidence="6" id="KW-1185">Reference proteome</keyword>
<gene>
    <name evidence="5" type="primary">hcaB_2</name>
    <name evidence="5" type="ORF">R77564_03728</name>
</gene>
<organism evidence="5 6">
    <name type="scientific">Ralstonia flatus</name>
    <dbReference type="NCBI Taxonomy" id="3058601"/>
    <lineage>
        <taxon>Bacteria</taxon>
        <taxon>Pseudomonadati</taxon>
        <taxon>Pseudomonadota</taxon>
        <taxon>Betaproteobacteria</taxon>
        <taxon>Burkholderiales</taxon>
        <taxon>Burkholderiaceae</taxon>
        <taxon>Ralstonia</taxon>
    </lineage>
</organism>
<protein>
    <submittedName>
        <fullName evidence="5">3-phenylpropionate-dihydrodiol/cinnamic acid-dihydrodiol dehydrogenase</fullName>
        <ecNumber evidence="5">1.3.1.87</ecNumber>
    </submittedName>
</protein>
<dbReference type="RefSeq" id="WP_206274063.1">
    <property type="nucleotide sequence ID" value="NZ_CAUDLI010000008.1"/>
</dbReference>
<dbReference type="InterPro" id="IPR020904">
    <property type="entry name" value="Sc_DH/Rdtase_CS"/>
</dbReference>
<comment type="similarity">
    <text evidence="1 3">Belongs to the short-chain dehydrogenases/reductases (SDR) family.</text>
</comment>
<dbReference type="EMBL" id="CAUDLI010000008">
    <property type="protein sequence ID" value="CAJ0893627.1"/>
    <property type="molecule type" value="Genomic_DNA"/>
</dbReference>
<reference evidence="5 6" key="1">
    <citation type="submission" date="2023-07" db="EMBL/GenBank/DDBJ databases">
        <authorList>
            <person name="Peeters C."/>
        </authorList>
    </citation>
    <scope>NUCLEOTIDE SEQUENCE [LARGE SCALE GENOMIC DNA]</scope>
    <source>
        <strain evidence="5 6">LMG 32965</strain>
    </source>
</reference>
<dbReference type="Pfam" id="PF00106">
    <property type="entry name" value="adh_short"/>
    <property type="match status" value="1"/>
</dbReference>
<dbReference type="PRINTS" id="PR00081">
    <property type="entry name" value="GDHRDH"/>
</dbReference>
<dbReference type="PROSITE" id="PS00061">
    <property type="entry name" value="ADH_SHORT"/>
    <property type="match status" value="1"/>
</dbReference>
<dbReference type="PANTHER" id="PTHR44196:SF1">
    <property type="entry name" value="DEHYDROGENASE_REDUCTASE SDR FAMILY MEMBER 7B"/>
    <property type="match status" value="1"/>
</dbReference>
<accession>A0ABM9KZJ1</accession>
<evidence type="ECO:0000313" key="5">
    <source>
        <dbReference type="EMBL" id="CAJ0893627.1"/>
    </source>
</evidence>
<evidence type="ECO:0000256" key="3">
    <source>
        <dbReference type="RuleBase" id="RU000363"/>
    </source>
</evidence>
<evidence type="ECO:0000256" key="4">
    <source>
        <dbReference type="SAM" id="MobiDB-lite"/>
    </source>
</evidence>
<name>A0ABM9KZJ1_9RALS</name>
<sequence>MPKYDLTNRVVAITGSTGGLGSALAAALRAKGARLALFDLDLAQVEAQAKTLGDLSLARGWIANVRSMESLEAAMADAAAHFGHIDVVIANAGIDTMAPMATLNPEAFERVIDINLNGVWRSFRAGLPYVQKRQGYLMGISSMAAFVHSPLQASYTSSKAGVWALCDSVRLELQHLGVGVGSVHPTFFPTPMMDDVVADPAGHALWGGNDKGIWKMVSRESVVRNIVAGIEQRADMVVVPKRNTLIAKAPGLFRRFIERAGFRGKNIQKAIELASSTGWNLPAERQDGPSGNLDASISPATRRSVG</sequence>
<evidence type="ECO:0000256" key="2">
    <source>
        <dbReference type="ARBA" id="ARBA00023002"/>
    </source>
</evidence>
<feature type="region of interest" description="Disordered" evidence="4">
    <location>
        <begin position="280"/>
        <end position="306"/>
    </location>
</feature>
<dbReference type="EC" id="1.3.1.87" evidence="5"/>
<keyword evidence="2 5" id="KW-0560">Oxidoreductase</keyword>
<dbReference type="InterPro" id="IPR002347">
    <property type="entry name" value="SDR_fam"/>
</dbReference>
<dbReference type="GO" id="GO:0018498">
    <property type="term" value="F:2,3-dihydroxy-2,3-dihydro-phenylpropionate dehydrogenase activity"/>
    <property type="evidence" value="ECO:0007669"/>
    <property type="project" value="UniProtKB-EC"/>
</dbReference>
<feature type="compositionally biased region" description="Polar residues" evidence="4">
    <location>
        <begin position="293"/>
        <end position="306"/>
    </location>
</feature>
<proteinExistence type="inferred from homology"/>
<dbReference type="InterPro" id="IPR036291">
    <property type="entry name" value="NAD(P)-bd_dom_sf"/>
</dbReference>
<dbReference type="Proteomes" id="UP001189792">
    <property type="component" value="Unassembled WGS sequence"/>
</dbReference>
<dbReference type="SUPFAM" id="SSF51735">
    <property type="entry name" value="NAD(P)-binding Rossmann-fold domains"/>
    <property type="match status" value="1"/>
</dbReference>
<comment type="caution">
    <text evidence="5">The sequence shown here is derived from an EMBL/GenBank/DDBJ whole genome shotgun (WGS) entry which is preliminary data.</text>
</comment>